<organism evidence="8 9">
    <name type="scientific">Ligilactobacillus salitolerans</name>
    <dbReference type="NCBI Taxonomy" id="1808352"/>
    <lineage>
        <taxon>Bacteria</taxon>
        <taxon>Bacillati</taxon>
        <taxon>Bacillota</taxon>
        <taxon>Bacilli</taxon>
        <taxon>Lactobacillales</taxon>
        <taxon>Lactobacillaceae</taxon>
        <taxon>Ligilactobacillus</taxon>
    </lineage>
</organism>
<dbReference type="Pfam" id="PF00580">
    <property type="entry name" value="UvrD-helicase"/>
    <property type="match status" value="1"/>
</dbReference>
<keyword evidence="3 5" id="KW-0347">Helicase</keyword>
<evidence type="ECO:0000259" key="7">
    <source>
        <dbReference type="PROSITE" id="PS51198"/>
    </source>
</evidence>
<dbReference type="OrthoDB" id="9787585at2"/>
<dbReference type="InterPro" id="IPR027417">
    <property type="entry name" value="P-loop_NTPase"/>
</dbReference>
<evidence type="ECO:0000256" key="1">
    <source>
        <dbReference type="ARBA" id="ARBA00022741"/>
    </source>
</evidence>
<feature type="coiled-coil region" evidence="6">
    <location>
        <begin position="9"/>
        <end position="43"/>
    </location>
</feature>
<reference evidence="8 9" key="1">
    <citation type="journal article" date="2019" name="Int. J. Syst. Evol. Microbiol.">
        <title>Lactobacillus salitolerans sp. nov., a novel lactic acid bacterium isolated from spent mushroom substrates.</title>
        <authorList>
            <person name="Tohno M."/>
            <person name="Tanizawa Y."/>
            <person name="Kojima Y."/>
            <person name="Sakamoto M."/>
            <person name="Nakamura Y."/>
            <person name="Ohkuma M."/>
            <person name="Kobayashi H."/>
        </authorList>
    </citation>
    <scope>NUCLEOTIDE SEQUENCE [LARGE SCALE GENOMIC DNA]</scope>
    <source>
        <strain evidence="8 9">YK43</strain>
    </source>
</reference>
<feature type="binding site" evidence="5">
    <location>
        <begin position="229"/>
        <end position="236"/>
    </location>
    <ligand>
        <name>ATP</name>
        <dbReference type="ChEBI" id="CHEBI:30616"/>
    </ligand>
</feature>
<dbReference type="GO" id="GO:0003677">
    <property type="term" value="F:DNA binding"/>
    <property type="evidence" value="ECO:0007669"/>
    <property type="project" value="InterPro"/>
</dbReference>
<evidence type="ECO:0000256" key="3">
    <source>
        <dbReference type="ARBA" id="ARBA00022806"/>
    </source>
</evidence>
<dbReference type="PROSITE" id="PS51198">
    <property type="entry name" value="UVRD_HELICASE_ATP_BIND"/>
    <property type="match status" value="1"/>
</dbReference>
<keyword evidence="4 5" id="KW-0067">ATP-binding</keyword>
<dbReference type="GO" id="GO:0005829">
    <property type="term" value="C:cytosol"/>
    <property type="evidence" value="ECO:0007669"/>
    <property type="project" value="TreeGrafter"/>
</dbReference>
<dbReference type="PANTHER" id="PTHR11070">
    <property type="entry name" value="UVRD / RECB / PCRA DNA HELICASE FAMILY MEMBER"/>
    <property type="match status" value="1"/>
</dbReference>
<dbReference type="GO" id="GO:0005524">
    <property type="term" value="F:ATP binding"/>
    <property type="evidence" value="ECO:0007669"/>
    <property type="project" value="UniProtKB-UniRule"/>
</dbReference>
<dbReference type="AlphaFoldDB" id="A0A401IWD5"/>
<keyword evidence="2 5" id="KW-0378">Hydrolase</keyword>
<dbReference type="Gene3D" id="3.40.50.300">
    <property type="entry name" value="P-loop containing nucleotide triphosphate hydrolases"/>
    <property type="match status" value="2"/>
</dbReference>
<evidence type="ECO:0000313" key="9">
    <source>
        <dbReference type="Proteomes" id="UP000286848"/>
    </source>
</evidence>
<name>A0A401IWD5_9LACO</name>
<comment type="caution">
    <text evidence="8">The sequence shown here is derived from an EMBL/GenBank/DDBJ whole genome shotgun (WGS) entry which is preliminary data.</text>
</comment>
<protein>
    <submittedName>
        <fullName evidence="8">ATP-dependent DNA helicase</fullName>
    </submittedName>
</protein>
<dbReference type="GO" id="GO:0000725">
    <property type="term" value="P:recombinational repair"/>
    <property type="evidence" value="ECO:0007669"/>
    <property type="project" value="TreeGrafter"/>
</dbReference>
<dbReference type="GO" id="GO:0016787">
    <property type="term" value="F:hydrolase activity"/>
    <property type="evidence" value="ECO:0007669"/>
    <property type="project" value="UniProtKB-UniRule"/>
</dbReference>
<dbReference type="InterPro" id="IPR027785">
    <property type="entry name" value="UvrD-like_helicase_C"/>
</dbReference>
<dbReference type="NCBIfam" id="NF041464">
    <property type="entry name" value="HelD_BACSU"/>
    <property type="match status" value="1"/>
</dbReference>
<dbReference type="Pfam" id="PF13538">
    <property type="entry name" value="UvrD_C_2"/>
    <property type="match status" value="1"/>
</dbReference>
<dbReference type="GO" id="GO:0043138">
    <property type="term" value="F:3'-5' DNA helicase activity"/>
    <property type="evidence" value="ECO:0007669"/>
    <property type="project" value="TreeGrafter"/>
</dbReference>
<dbReference type="InterPro" id="IPR014016">
    <property type="entry name" value="UvrD-like_ATP-bd"/>
</dbReference>
<gene>
    <name evidence="8" type="ORF">LFYK43_23190</name>
</gene>
<evidence type="ECO:0000256" key="5">
    <source>
        <dbReference type="PROSITE-ProRule" id="PRU00560"/>
    </source>
</evidence>
<evidence type="ECO:0000256" key="4">
    <source>
        <dbReference type="ARBA" id="ARBA00022840"/>
    </source>
</evidence>
<feature type="domain" description="UvrD-like helicase ATP-binding" evidence="7">
    <location>
        <begin position="208"/>
        <end position="589"/>
    </location>
</feature>
<dbReference type="SUPFAM" id="SSF52540">
    <property type="entry name" value="P-loop containing nucleoside triphosphate hydrolases"/>
    <property type="match status" value="1"/>
</dbReference>
<evidence type="ECO:0000313" key="8">
    <source>
        <dbReference type="EMBL" id="GBG95860.1"/>
    </source>
</evidence>
<proteinExistence type="predicted"/>
<keyword evidence="9" id="KW-1185">Reference proteome</keyword>
<accession>A0A401IWD5</accession>
<dbReference type="Proteomes" id="UP000286848">
    <property type="component" value="Unassembled WGS sequence"/>
</dbReference>
<sequence length="757" mass="86286">MASQRQLEQQRVDQVIVEIKQQLKQAKKEYEKAHAETSSVEKNYLQNAKVNTTEVDDRMETNAEIQQQKQLVAKNIQTEQILKEQLETLKDLKKSPYFGRIDIQDPDETSPESLYIGTASLSDEHQNFLVYDWRAPISSVYYNGTLGQVEYETPAGRQETELLKKRQFKITDGQIQNMFDTSETVGDELLQSVLDEHSDEYMKNIVATIQKDQNDIIRDTNSDLLLVQGVAGSGKTSAILQRIAFLLYHSRASLNADQIVLFSPNLLFSRYISDVLPSLGEKNMRQVTLHEFFSRRLQGLKVESLFNHYEKQWQLTEAEKELNEEKKTAEFMAAIKDYADHLTASDLCFTDISLHGKILFSQAEIRQLYADQPVQMTPGHKFAAVKNQLIKKLNKLVKRKARSTQIQDQLEDMSSEQYLTLLGDKTKESFHSYDEERDYLGHQLASQQYEVIYDALYNDFFFDSYEQYGKFLQNKLPESAAGYSLALEYHQIALADCAPLLYLRDLVTAGGKNHRIAHLFIDEMQDYTLAQLIYLKHVFGAAQLTLLGDSEQALYASAQRPQALLENIAQTLDARKANLKLLNRSYRSTKQITDFMKAMLPEGENIQAFNRPGNRPLVCQVSTDQAALKALTKHLNASAAKYSTVALITKTMAESRQLYDQLRRDLPVNLLTEQDRSLPQGIAILPIYLAKGLEFDSVIVNNVSQAEYSSSEERGILYTICSRAMHELTLISQGGVTPLIKQIDPELYTLEQTLPVK</sequence>
<dbReference type="InterPro" id="IPR000212">
    <property type="entry name" value="DNA_helicase_UvrD/REP"/>
</dbReference>
<evidence type="ECO:0000256" key="2">
    <source>
        <dbReference type="ARBA" id="ARBA00022801"/>
    </source>
</evidence>
<dbReference type="RefSeq" id="WP_124978524.1">
    <property type="nucleotide sequence ID" value="NZ_BFFP01000064.1"/>
</dbReference>
<evidence type="ECO:0000256" key="6">
    <source>
        <dbReference type="SAM" id="Coils"/>
    </source>
</evidence>
<dbReference type="EMBL" id="BFFP01000064">
    <property type="protein sequence ID" value="GBG95860.1"/>
    <property type="molecule type" value="Genomic_DNA"/>
</dbReference>
<dbReference type="InterPro" id="IPR048228">
    <property type="entry name" value="HelD_bacillota"/>
</dbReference>
<keyword evidence="6" id="KW-0175">Coiled coil</keyword>
<keyword evidence="1 5" id="KW-0547">Nucleotide-binding</keyword>
<dbReference type="PANTHER" id="PTHR11070:SF17">
    <property type="entry name" value="DNA HELICASE IV"/>
    <property type="match status" value="1"/>
</dbReference>